<dbReference type="AlphaFoldDB" id="A0A8K0VDS8"/>
<sequence length="235" mass="25434">MTAWAPKRFWTEARTEAVEGGFAVLLDGRAVRTPAKTSLILPTQDMADAIGAEWQAQEGVVKPETMPMTRMANSALDKVRLQFSEVTEVVAAYGASDLLCYRAPGPEALIARQRAGWDPLLDWAEATFGARLAVTTGVIPVAQDRAATGRLADAVRALDAFRLVAFHDLVAISGSLVLALAVIRARLMVEEAFALSRIDEHWQAEIWGQDDFALESEAAKRAAFADAGRFFGLCG</sequence>
<organism evidence="4 5">
    <name type="scientific">Szabonella alba</name>
    <dbReference type="NCBI Taxonomy" id="2804194"/>
    <lineage>
        <taxon>Bacteria</taxon>
        <taxon>Pseudomonadati</taxon>
        <taxon>Pseudomonadota</taxon>
        <taxon>Alphaproteobacteria</taxon>
        <taxon>Rhodobacterales</taxon>
        <taxon>Paracoccaceae</taxon>
        <taxon>Szabonella</taxon>
    </lineage>
</organism>
<dbReference type="PANTHER" id="PTHR21013:SF10">
    <property type="entry name" value="ATP SYNTHASE MITOCHONDRIAL F1 COMPLEX ASSEMBLY FACTOR 2"/>
    <property type="match status" value="1"/>
</dbReference>
<evidence type="ECO:0000313" key="5">
    <source>
        <dbReference type="Proteomes" id="UP000648908"/>
    </source>
</evidence>
<comment type="similarity">
    <text evidence="1">Belongs to the ATP12 family.</text>
</comment>
<accession>A0A8K0VDS8</accession>
<keyword evidence="3" id="KW-0143">Chaperone</keyword>
<evidence type="ECO:0000313" key="4">
    <source>
        <dbReference type="EMBL" id="MBL4918358.1"/>
    </source>
</evidence>
<proteinExistence type="inferred from homology"/>
<dbReference type="InterPro" id="IPR042272">
    <property type="entry name" value="ATP12_ATP_synth-F1-assembly_N"/>
</dbReference>
<dbReference type="Gene3D" id="3.30.2180.10">
    <property type="entry name" value="ATP12-like"/>
    <property type="match status" value="1"/>
</dbReference>
<keyword evidence="5" id="KW-1185">Reference proteome</keyword>
<evidence type="ECO:0000256" key="1">
    <source>
        <dbReference type="ARBA" id="ARBA00008231"/>
    </source>
</evidence>
<dbReference type="EMBL" id="JAESVN010000006">
    <property type="protein sequence ID" value="MBL4918358.1"/>
    <property type="molecule type" value="Genomic_DNA"/>
</dbReference>
<dbReference type="Pfam" id="PF07542">
    <property type="entry name" value="ATP12"/>
    <property type="match status" value="1"/>
</dbReference>
<name>A0A8K0VDS8_9RHOB</name>
<dbReference type="Gene3D" id="1.10.3580.10">
    <property type="entry name" value="ATP12 ATPase"/>
    <property type="match status" value="1"/>
</dbReference>
<gene>
    <name evidence="4" type="ORF">JL811_14110</name>
</gene>
<keyword evidence="2" id="KW-0809">Transit peptide</keyword>
<dbReference type="PANTHER" id="PTHR21013">
    <property type="entry name" value="ATP SYNTHASE MITOCHONDRIAL F1 COMPLEX ASSEMBLY FACTOR 2/ATP12 PROTEIN, MITOCHONDRIAL PRECURSOR"/>
    <property type="match status" value="1"/>
</dbReference>
<comment type="caution">
    <text evidence="4">The sequence shown here is derived from an EMBL/GenBank/DDBJ whole genome shotgun (WGS) entry which is preliminary data.</text>
</comment>
<dbReference type="InterPro" id="IPR023335">
    <property type="entry name" value="ATP12_ortho_dom_sf"/>
</dbReference>
<dbReference type="SUPFAM" id="SSF160909">
    <property type="entry name" value="ATP12-like"/>
    <property type="match status" value="1"/>
</dbReference>
<dbReference type="RefSeq" id="WP_202689351.1">
    <property type="nucleotide sequence ID" value="NZ_JAESVN010000006.1"/>
</dbReference>
<dbReference type="InterPro" id="IPR011419">
    <property type="entry name" value="ATP12_ATP_synth-F1-assembly"/>
</dbReference>
<reference evidence="4" key="1">
    <citation type="submission" date="2021-01" db="EMBL/GenBank/DDBJ databases">
        <title>Tabrizicola alba sp. nov. a motile alkaliphilic bacterium isolated from a soda lake.</title>
        <authorList>
            <person name="Szuroczki S."/>
            <person name="Abbaszade G."/>
            <person name="Schumann P."/>
            <person name="Toth E."/>
        </authorList>
    </citation>
    <scope>NUCLEOTIDE SEQUENCE</scope>
    <source>
        <strain evidence="4">DMG-N-6</strain>
    </source>
</reference>
<dbReference type="GO" id="GO:0043461">
    <property type="term" value="P:proton-transporting ATP synthase complex assembly"/>
    <property type="evidence" value="ECO:0007669"/>
    <property type="project" value="InterPro"/>
</dbReference>
<evidence type="ECO:0000256" key="2">
    <source>
        <dbReference type="ARBA" id="ARBA00022946"/>
    </source>
</evidence>
<protein>
    <submittedName>
        <fullName evidence="4">ATPase</fullName>
    </submittedName>
</protein>
<dbReference type="Proteomes" id="UP000648908">
    <property type="component" value="Unassembled WGS sequence"/>
</dbReference>
<evidence type="ECO:0000256" key="3">
    <source>
        <dbReference type="ARBA" id="ARBA00023186"/>
    </source>
</evidence>